<accession>A0AAE0F9U3</accession>
<keyword evidence="3" id="KW-1185">Reference proteome</keyword>
<reference evidence="2 3" key="1">
    <citation type="journal article" date="2015" name="Genome Biol. Evol.">
        <title>Comparative Genomics of a Bacterivorous Green Alga Reveals Evolutionary Causalities and Consequences of Phago-Mixotrophic Mode of Nutrition.</title>
        <authorList>
            <person name="Burns J.A."/>
            <person name="Paasch A."/>
            <person name="Narechania A."/>
            <person name="Kim E."/>
        </authorList>
    </citation>
    <scope>NUCLEOTIDE SEQUENCE [LARGE SCALE GENOMIC DNA]</scope>
    <source>
        <strain evidence="2 3">PLY_AMNH</strain>
    </source>
</reference>
<evidence type="ECO:0000313" key="3">
    <source>
        <dbReference type="Proteomes" id="UP001190700"/>
    </source>
</evidence>
<dbReference type="Proteomes" id="UP001190700">
    <property type="component" value="Unassembled WGS sequence"/>
</dbReference>
<dbReference type="EMBL" id="LGRX02022412">
    <property type="protein sequence ID" value="KAK3255655.1"/>
    <property type="molecule type" value="Genomic_DNA"/>
</dbReference>
<comment type="caution">
    <text evidence="2">The sequence shown here is derived from an EMBL/GenBank/DDBJ whole genome shotgun (WGS) entry which is preliminary data.</text>
</comment>
<sequence length="180" mass="19072">MGLPPATRVAWGEDTGRGSREVPAARTSPAAGVTGRPALTACHVGITLCRQLATWSALSVASLPRGEPSLSPGNAEADADIRAFYEAREKLLKARGGHLEVLEWAREHGCPWYDTTCAAAAEGGHLQGAFTCQCAARGGHLEMLQWAREHGCPWDANTRAAAAGGGHLEVLQWARDHDCP</sequence>
<proteinExistence type="predicted"/>
<feature type="region of interest" description="Disordered" evidence="1">
    <location>
        <begin position="1"/>
        <end position="31"/>
    </location>
</feature>
<dbReference type="SUPFAM" id="SSF140860">
    <property type="entry name" value="Pseudo ankyrin repeat-like"/>
    <property type="match status" value="1"/>
</dbReference>
<dbReference type="AlphaFoldDB" id="A0AAE0F9U3"/>
<name>A0AAE0F9U3_9CHLO</name>
<protein>
    <submittedName>
        <fullName evidence="2">Uncharacterized protein</fullName>
    </submittedName>
</protein>
<gene>
    <name evidence="2" type="ORF">CYMTET_35177</name>
</gene>
<evidence type="ECO:0000313" key="2">
    <source>
        <dbReference type="EMBL" id="KAK3255655.1"/>
    </source>
</evidence>
<organism evidence="2 3">
    <name type="scientific">Cymbomonas tetramitiformis</name>
    <dbReference type="NCBI Taxonomy" id="36881"/>
    <lineage>
        <taxon>Eukaryota</taxon>
        <taxon>Viridiplantae</taxon>
        <taxon>Chlorophyta</taxon>
        <taxon>Pyramimonadophyceae</taxon>
        <taxon>Pyramimonadales</taxon>
        <taxon>Pyramimonadaceae</taxon>
        <taxon>Cymbomonas</taxon>
    </lineage>
</organism>
<evidence type="ECO:0000256" key="1">
    <source>
        <dbReference type="SAM" id="MobiDB-lite"/>
    </source>
</evidence>